<name>A0A5J5B6B1_9ASTE</name>
<dbReference type="EMBL" id="CM018038">
    <property type="protein sequence ID" value="KAA8537287.1"/>
    <property type="molecule type" value="Genomic_DNA"/>
</dbReference>
<accession>A0A5J5B6B1</accession>
<keyword evidence="3" id="KW-1185">Reference proteome</keyword>
<organism evidence="2 3">
    <name type="scientific">Nyssa sinensis</name>
    <dbReference type="NCBI Taxonomy" id="561372"/>
    <lineage>
        <taxon>Eukaryota</taxon>
        <taxon>Viridiplantae</taxon>
        <taxon>Streptophyta</taxon>
        <taxon>Embryophyta</taxon>
        <taxon>Tracheophyta</taxon>
        <taxon>Spermatophyta</taxon>
        <taxon>Magnoliopsida</taxon>
        <taxon>eudicotyledons</taxon>
        <taxon>Gunneridae</taxon>
        <taxon>Pentapetalae</taxon>
        <taxon>asterids</taxon>
        <taxon>Cornales</taxon>
        <taxon>Nyssaceae</taxon>
        <taxon>Nyssa</taxon>
    </lineage>
</organism>
<proteinExistence type="predicted"/>
<protein>
    <submittedName>
        <fullName evidence="2">Uncharacterized protein</fullName>
    </submittedName>
</protein>
<evidence type="ECO:0000313" key="2">
    <source>
        <dbReference type="EMBL" id="KAA8537287.1"/>
    </source>
</evidence>
<feature type="region of interest" description="Disordered" evidence="1">
    <location>
        <begin position="76"/>
        <end position="98"/>
    </location>
</feature>
<dbReference type="Proteomes" id="UP000325577">
    <property type="component" value="Linkage Group LG15"/>
</dbReference>
<feature type="compositionally biased region" description="Polar residues" evidence="1">
    <location>
        <begin position="76"/>
        <end position="92"/>
    </location>
</feature>
<feature type="region of interest" description="Disordered" evidence="1">
    <location>
        <begin position="1"/>
        <end position="44"/>
    </location>
</feature>
<evidence type="ECO:0000256" key="1">
    <source>
        <dbReference type="SAM" id="MobiDB-lite"/>
    </source>
</evidence>
<gene>
    <name evidence="2" type="ORF">F0562_027026</name>
</gene>
<feature type="compositionally biased region" description="Basic and acidic residues" evidence="1">
    <location>
        <begin position="1"/>
        <end position="25"/>
    </location>
</feature>
<evidence type="ECO:0000313" key="3">
    <source>
        <dbReference type="Proteomes" id="UP000325577"/>
    </source>
</evidence>
<reference evidence="2 3" key="1">
    <citation type="submission" date="2019-09" db="EMBL/GenBank/DDBJ databases">
        <title>A chromosome-level genome assembly of the Chinese tupelo Nyssa sinensis.</title>
        <authorList>
            <person name="Yang X."/>
            <person name="Kang M."/>
            <person name="Yang Y."/>
            <person name="Xiong H."/>
            <person name="Wang M."/>
            <person name="Zhang Z."/>
            <person name="Wang Z."/>
            <person name="Wu H."/>
            <person name="Ma T."/>
            <person name="Liu J."/>
            <person name="Xi Z."/>
        </authorList>
    </citation>
    <scope>NUCLEOTIDE SEQUENCE [LARGE SCALE GENOMIC DNA]</scope>
    <source>
        <strain evidence="2">J267</strain>
        <tissue evidence="2">Leaf</tissue>
    </source>
</reference>
<dbReference type="OrthoDB" id="1435460at2759"/>
<dbReference type="AlphaFoldDB" id="A0A5J5B6B1"/>
<sequence>MTVEEVSKRQEWRALQRERERERRRMRDRQRRQSMSLEEREKHLARRRRNYQLRRQRVENAKLDSQQEQYIIGTRANGQERANASATKSEGSAATGVHKSAKYPRRLCLNQIKHLARLLNTPVDNPCGESHQIVADVMRKERVRRRCRSRSLRLIHVKRLARALNSCMKDAADKTQLSETQVEENLLQGEIQLMSSDVEIFTTE</sequence>